<evidence type="ECO:0000313" key="1">
    <source>
        <dbReference type="EMBL" id="APG92442.1"/>
    </source>
</evidence>
<evidence type="ECO:0000313" key="2">
    <source>
        <dbReference type="Proteomes" id="UP000182306"/>
    </source>
</evidence>
<name>A0A1L3LQQ8_9HYPH</name>
<sequence length="43" mass="5048">MSKAERFLIARNKGQSRSRAYRLNLSRSALRIVQRSSRSDHPF</sequence>
<dbReference type="EMBL" id="CP013107">
    <property type="protein sequence ID" value="APG92442.1"/>
    <property type="molecule type" value="Genomic_DNA"/>
</dbReference>
<dbReference type="AlphaFoldDB" id="A0A1L3LQQ8"/>
<proteinExistence type="predicted"/>
<dbReference type="KEGG" id="same:SAMCFNEI73_Ch3178"/>
<keyword evidence="2" id="KW-1185">Reference proteome</keyword>
<protein>
    <submittedName>
        <fullName evidence="1">Uncharacterized protein</fullName>
    </submittedName>
</protein>
<gene>
    <name evidence="1" type="ORF">SAMCFNEI73_Ch3178</name>
</gene>
<dbReference type="Proteomes" id="UP000182306">
    <property type="component" value="Chromosome"/>
</dbReference>
<accession>A0A1L3LQQ8</accession>
<dbReference type="STRING" id="194963.SAMCFNEI73_Ch3178"/>
<organism evidence="1 2">
    <name type="scientific">Sinorhizobium americanum</name>
    <dbReference type="NCBI Taxonomy" id="194963"/>
    <lineage>
        <taxon>Bacteria</taxon>
        <taxon>Pseudomonadati</taxon>
        <taxon>Pseudomonadota</taxon>
        <taxon>Alphaproteobacteria</taxon>
        <taxon>Hyphomicrobiales</taxon>
        <taxon>Rhizobiaceae</taxon>
        <taxon>Sinorhizobium/Ensifer group</taxon>
        <taxon>Sinorhizobium</taxon>
    </lineage>
</organism>
<reference evidence="1 2" key="1">
    <citation type="submission" date="2015-10" db="EMBL/GenBank/DDBJ databases">
        <title>Genomic differences between typical nodule nitrogen-fixing rhizobial strains and those coming from bean seeds.</title>
        <authorList>
            <person name="Peralta H."/>
            <person name="Aguilar-Vera A."/>
            <person name="Diaz R."/>
            <person name="Mora Y."/>
            <person name="Martinez-Batallar G."/>
            <person name="Salazar E."/>
            <person name="Vargas-Lagunas C."/>
            <person name="Encarnacion S."/>
            <person name="Girard L."/>
            <person name="Mora J."/>
        </authorList>
    </citation>
    <scope>NUCLEOTIDE SEQUENCE [LARGE SCALE GENOMIC DNA]</scope>
    <source>
        <strain evidence="1 2">CFNEI 73</strain>
    </source>
</reference>